<evidence type="ECO:0000259" key="2">
    <source>
        <dbReference type="Pfam" id="PF00465"/>
    </source>
</evidence>
<dbReference type="GO" id="GO:0046872">
    <property type="term" value="F:metal ion binding"/>
    <property type="evidence" value="ECO:0007669"/>
    <property type="project" value="InterPro"/>
</dbReference>
<accession>A0A6I3SLZ1</accession>
<dbReference type="Gene3D" id="1.20.1090.10">
    <property type="entry name" value="Dehydroquinate synthase-like - alpha domain"/>
    <property type="match status" value="1"/>
</dbReference>
<dbReference type="Pfam" id="PF00465">
    <property type="entry name" value="Fe-ADH"/>
    <property type="match status" value="1"/>
</dbReference>
<dbReference type="PROSITE" id="PS00913">
    <property type="entry name" value="ADH_IRON_1"/>
    <property type="match status" value="1"/>
</dbReference>
<keyword evidence="5" id="KW-1185">Reference proteome</keyword>
<dbReference type="RefSeq" id="WP_155477063.1">
    <property type="nucleotide sequence ID" value="NZ_WNKU01000017.1"/>
</dbReference>
<dbReference type="CDD" id="cd08179">
    <property type="entry name" value="NADPH_BDH"/>
    <property type="match status" value="1"/>
</dbReference>
<comment type="caution">
    <text evidence="4">The sequence shown here is derived from an EMBL/GenBank/DDBJ whole genome shotgun (WGS) entry which is preliminary data.</text>
</comment>
<dbReference type="Pfam" id="PF25137">
    <property type="entry name" value="ADH_Fe_C"/>
    <property type="match status" value="1"/>
</dbReference>
<evidence type="ECO:0000313" key="5">
    <source>
        <dbReference type="Proteomes" id="UP000430670"/>
    </source>
</evidence>
<sequence>MVEKIVLGGQAIVAGRGSIEHVKTLEAKRAMIVTGGQSMFANGAIGRIEEIFQQKGCATSVFSGIGPNPDTSIVLQGLEQMRAFEPDVLIAIGGGSALDAAKVMSLFYEYPQITFENVLTVPLPERRQKLTLVAIPSTSGTGSEVTKASVITFKEQNLKIGLKTTAMIPDIAILDGEITMSMPPHVVAETGMDALTHAVESYINRNMGAFMEPLARGAVEGIFANLPASYLEKDPESRDKMHLYQCMAGLAFNHAGLGMAHGIAHAVGGRFGLGHGLLNAILLPYVLRFNRRDREVTLKLQRLAHSIGSDDFVDSVEQLNRTLQIPSSFREAGISRENFEKDFSNLQENAMKGSTRANPVPVRADQMASFLQGVFQGDVEAIQAIPQ</sequence>
<protein>
    <submittedName>
        <fullName evidence="4">Iron-containing alcohol dehydrogenase</fullName>
    </submittedName>
</protein>
<dbReference type="EMBL" id="WNKU01000017">
    <property type="protein sequence ID" value="MTV49970.1"/>
    <property type="molecule type" value="Genomic_DNA"/>
</dbReference>
<dbReference type="InterPro" id="IPR034802">
    <property type="entry name" value="NADPH_BDH"/>
</dbReference>
<feature type="domain" description="Alcohol dehydrogenase iron-type/glycerol dehydrogenase GldA" evidence="2">
    <location>
        <begin position="11"/>
        <end position="175"/>
    </location>
</feature>
<dbReference type="PANTHER" id="PTHR11496">
    <property type="entry name" value="ALCOHOL DEHYDROGENASE"/>
    <property type="match status" value="1"/>
</dbReference>
<evidence type="ECO:0000259" key="3">
    <source>
        <dbReference type="Pfam" id="PF25137"/>
    </source>
</evidence>
<dbReference type="GO" id="GO:0004022">
    <property type="term" value="F:alcohol dehydrogenase (NAD+) activity"/>
    <property type="evidence" value="ECO:0007669"/>
    <property type="project" value="UniProtKB-ARBA"/>
</dbReference>
<name>A0A6I3SLZ1_HELMO</name>
<organism evidence="4 5">
    <name type="scientific">Heliobacterium mobile</name>
    <name type="common">Heliobacillus mobilis</name>
    <dbReference type="NCBI Taxonomy" id="28064"/>
    <lineage>
        <taxon>Bacteria</taxon>
        <taxon>Bacillati</taxon>
        <taxon>Bacillota</taxon>
        <taxon>Clostridia</taxon>
        <taxon>Eubacteriales</taxon>
        <taxon>Heliobacteriaceae</taxon>
        <taxon>Heliobacterium</taxon>
    </lineage>
</organism>
<dbReference type="Gene3D" id="3.40.50.1970">
    <property type="match status" value="1"/>
</dbReference>
<dbReference type="OrthoDB" id="9804734at2"/>
<feature type="domain" description="Fe-containing alcohol dehydrogenase-like C-terminal" evidence="3">
    <location>
        <begin position="188"/>
        <end position="372"/>
    </location>
</feature>
<evidence type="ECO:0000313" key="4">
    <source>
        <dbReference type="EMBL" id="MTV49970.1"/>
    </source>
</evidence>
<dbReference type="InterPro" id="IPR018211">
    <property type="entry name" value="ADH_Fe_CS"/>
</dbReference>
<keyword evidence="1" id="KW-0560">Oxidoreductase</keyword>
<dbReference type="FunFam" id="3.40.50.1970:FF:000003">
    <property type="entry name" value="Alcohol dehydrogenase, iron-containing"/>
    <property type="match status" value="1"/>
</dbReference>
<dbReference type="InterPro" id="IPR039697">
    <property type="entry name" value="Alcohol_dehydrogenase_Fe"/>
</dbReference>
<dbReference type="InterPro" id="IPR056798">
    <property type="entry name" value="ADH_Fe_C"/>
</dbReference>
<dbReference type="SUPFAM" id="SSF56796">
    <property type="entry name" value="Dehydroquinate synthase-like"/>
    <property type="match status" value="1"/>
</dbReference>
<dbReference type="PANTHER" id="PTHR11496:SF83">
    <property type="entry name" value="HYDROXYACID-OXOACID TRANSHYDROGENASE, MITOCHONDRIAL"/>
    <property type="match status" value="1"/>
</dbReference>
<evidence type="ECO:0000256" key="1">
    <source>
        <dbReference type="ARBA" id="ARBA00023002"/>
    </source>
</evidence>
<dbReference type="Proteomes" id="UP000430670">
    <property type="component" value="Unassembled WGS sequence"/>
</dbReference>
<dbReference type="InterPro" id="IPR001670">
    <property type="entry name" value="ADH_Fe/GldA"/>
</dbReference>
<proteinExistence type="predicted"/>
<reference evidence="4 5" key="1">
    <citation type="submission" date="2019-11" db="EMBL/GenBank/DDBJ databases">
        <title>Whole-genome sequence of a the green, strictly anaerobic photosynthetic bacterium Heliobacillus mobilis DSM 6151.</title>
        <authorList>
            <person name="Kyndt J.A."/>
            <person name="Meyer T.E."/>
        </authorList>
    </citation>
    <scope>NUCLEOTIDE SEQUENCE [LARGE SCALE GENOMIC DNA]</scope>
    <source>
        <strain evidence="4 5">DSM 6151</strain>
    </source>
</reference>
<dbReference type="AlphaFoldDB" id="A0A6I3SLZ1"/>
<gene>
    <name evidence="4" type="ORF">GJ688_13400</name>
</gene>